<proteinExistence type="inferred from homology"/>
<dbReference type="Gene3D" id="1.10.3720.10">
    <property type="entry name" value="MetI-like"/>
    <property type="match status" value="1"/>
</dbReference>
<evidence type="ECO:0000256" key="4">
    <source>
        <dbReference type="ARBA" id="ARBA00022692"/>
    </source>
</evidence>
<dbReference type="InterPro" id="IPR000515">
    <property type="entry name" value="MetI-like"/>
</dbReference>
<dbReference type="Pfam" id="PF00528">
    <property type="entry name" value="BPD_transp_1"/>
    <property type="match status" value="1"/>
</dbReference>
<feature type="transmembrane region" description="Helical" evidence="7">
    <location>
        <begin position="139"/>
        <end position="169"/>
    </location>
</feature>
<dbReference type="InterPro" id="IPR035906">
    <property type="entry name" value="MetI-like_sf"/>
</dbReference>
<reference evidence="9" key="1">
    <citation type="journal article" date="2015" name="BMC Genomics">
        <title>Transcriptome profiling of a Rhizobium leguminosarum bv. trifolii rosR mutant reveals the role of the transcriptional regulator RosR in motility, synthesis of cell-surface components, and other cellular processes.</title>
        <authorList>
            <person name="Rachwal K."/>
            <person name="Matczynska E."/>
            <person name="Janczarek M."/>
        </authorList>
    </citation>
    <scope>NUCLEOTIDE SEQUENCE</scope>
    <source>
        <strain evidence="9">Rt24.2</strain>
    </source>
</reference>
<feature type="transmembrane region" description="Helical" evidence="7">
    <location>
        <begin position="43"/>
        <end position="64"/>
    </location>
</feature>
<reference evidence="9" key="2">
    <citation type="journal article" date="2016" name="Front. Microbiol.">
        <title>The Regulatory Protein RosR Affects Rhizobium leguminosarum bv. trifolii Protein Profiles, Cell Surface Properties, and Symbiosis with Clover.</title>
        <authorList>
            <person name="Rachwal K."/>
            <person name="Boguszewska A."/>
            <person name="Kopcinska J."/>
            <person name="Karas M."/>
            <person name="Tchorzewski M."/>
            <person name="Janczarek M."/>
        </authorList>
    </citation>
    <scope>NUCLEOTIDE SEQUENCE</scope>
    <source>
        <strain evidence="9">Rt24.2</strain>
    </source>
</reference>
<comment type="subcellular location">
    <subcellularLocation>
        <location evidence="1 7">Cell membrane</location>
        <topology evidence="1 7">Multi-pass membrane protein</topology>
    </subcellularLocation>
</comment>
<dbReference type="RefSeq" id="WP_065276560.1">
    <property type="nucleotide sequence ID" value="NZ_MAMO01000023.1"/>
</dbReference>
<evidence type="ECO:0000256" key="7">
    <source>
        <dbReference type="RuleBase" id="RU363032"/>
    </source>
</evidence>
<evidence type="ECO:0000313" key="9">
    <source>
        <dbReference type="EMBL" id="AOO90477.1"/>
    </source>
</evidence>
<dbReference type="GO" id="GO:0005275">
    <property type="term" value="F:amine transmembrane transporter activity"/>
    <property type="evidence" value="ECO:0007669"/>
    <property type="project" value="TreeGrafter"/>
</dbReference>
<feature type="transmembrane region" description="Helical" evidence="7">
    <location>
        <begin position="205"/>
        <end position="231"/>
    </location>
</feature>
<evidence type="ECO:0000259" key="8">
    <source>
        <dbReference type="PROSITE" id="PS50928"/>
    </source>
</evidence>
<dbReference type="EMBL" id="KX488113">
    <property type="protein sequence ID" value="AOO90477.1"/>
    <property type="molecule type" value="Genomic_DNA"/>
</dbReference>
<dbReference type="PROSITE" id="PS50928">
    <property type="entry name" value="ABC_TM1"/>
    <property type="match status" value="1"/>
</dbReference>
<sequence>MDSSGFTDLFDEWTDSALEWVSDNGEFLFDTIRQVLEGLYDGILWLLQLPPFYLVALIVALIGWRLVNVWFALLSGVALALCFSMGLWPETISTLALVLTATALALAIGIPIGIAAGFFPALDRFMEPGLDLIQTLPPYIYLLPAIALLGYGPATALIATVIVAVPPAIRLTSLGIRMTPREFIELGEALGIRPAQMFFKIRLPFALPSIMAGINQSLMMAFGMVVIAGIVGSGGLGETIYGAIRTLDIATSINGAIAIVVLTMVLDRITQSAARLGTGRKS</sequence>
<organism evidence="9">
    <name type="scientific">Rhizobium leguminosarum bv. trifolii</name>
    <dbReference type="NCBI Taxonomy" id="386"/>
    <lineage>
        <taxon>Bacteria</taxon>
        <taxon>Pseudomonadati</taxon>
        <taxon>Pseudomonadota</taxon>
        <taxon>Alphaproteobacteria</taxon>
        <taxon>Hyphomicrobiales</taxon>
        <taxon>Rhizobiaceae</taxon>
        <taxon>Rhizobium/Agrobacterium group</taxon>
        <taxon>Rhizobium</taxon>
    </lineage>
</organism>
<keyword evidence="2 7" id="KW-0813">Transport</keyword>
<evidence type="ECO:0000256" key="6">
    <source>
        <dbReference type="ARBA" id="ARBA00023136"/>
    </source>
</evidence>
<feature type="domain" description="ABC transmembrane type-1" evidence="8">
    <location>
        <begin position="91"/>
        <end position="270"/>
    </location>
</feature>
<dbReference type="GO" id="GO:0015871">
    <property type="term" value="P:choline transport"/>
    <property type="evidence" value="ECO:0007669"/>
    <property type="project" value="TreeGrafter"/>
</dbReference>
<evidence type="ECO:0000256" key="3">
    <source>
        <dbReference type="ARBA" id="ARBA00022475"/>
    </source>
</evidence>
<evidence type="ECO:0000256" key="5">
    <source>
        <dbReference type="ARBA" id="ARBA00022989"/>
    </source>
</evidence>
<feature type="transmembrane region" description="Helical" evidence="7">
    <location>
        <begin position="95"/>
        <end position="119"/>
    </location>
</feature>
<name>A0A1B8RCQ5_RHILT</name>
<feature type="transmembrane region" description="Helical" evidence="7">
    <location>
        <begin position="70"/>
        <end position="88"/>
    </location>
</feature>
<protein>
    <submittedName>
        <fullName evidence="9">ABC transporter permease</fullName>
    </submittedName>
</protein>
<dbReference type="SUPFAM" id="SSF161098">
    <property type="entry name" value="MetI-like"/>
    <property type="match status" value="1"/>
</dbReference>
<keyword evidence="6 7" id="KW-0472">Membrane</keyword>
<dbReference type="GO" id="GO:0015226">
    <property type="term" value="F:carnitine transmembrane transporter activity"/>
    <property type="evidence" value="ECO:0007669"/>
    <property type="project" value="TreeGrafter"/>
</dbReference>
<feature type="transmembrane region" description="Helical" evidence="7">
    <location>
        <begin position="243"/>
        <end position="266"/>
    </location>
</feature>
<dbReference type="PANTHER" id="PTHR47737:SF1">
    <property type="entry name" value="GLYCINE BETAINE_PROLINE BETAINE TRANSPORT SYSTEM PERMEASE PROTEIN PROW"/>
    <property type="match status" value="1"/>
</dbReference>
<dbReference type="GO" id="GO:0031460">
    <property type="term" value="P:glycine betaine transport"/>
    <property type="evidence" value="ECO:0007669"/>
    <property type="project" value="TreeGrafter"/>
</dbReference>
<comment type="similarity">
    <text evidence="7">Belongs to the binding-protein-dependent transport system permease family.</text>
</comment>
<keyword evidence="3" id="KW-1003">Cell membrane</keyword>
<accession>A0A1B8RCQ5</accession>
<keyword evidence="5 7" id="KW-1133">Transmembrane helix</keyword>
<dbReference type="AlphaFoldDB" id="A0A1B8RCQ5"/>
<evidence type="ECO:0000256" key="1">
    <source>
        <dbReference type="ARBA" id="ARBA00004651"/>
    </source>
</evidence>
<evidence type="ECO:0000256" key="2">
    <source>
        <dbReference type="ARBA" id="ARBA00022448"/>
    </source>
</evidence>
<dbReference type="PANTHER" id="PTHR47737">
    <property type="entry name" value="GLYCINE BETAINE/PROLINE BETAINE TRANSPORT SYSTEM PERMEASE PROTEIN PROW"/>
    <property type="match status" value="1"/>
</dbReference>
<dbReference type="CDD" id="cd06261">
    <property type="entry name" value="TM_PBP2"/>
    <property type="match status" value="1"/>
</dbReference>
<dbReference type="GO" id="GO:0043190">
    <property type="term" value="C:ATP-binding cassette (ABC) transporter complex"/>
    <property type="evidence" value="ECO:0007669"/>
    <property type="project" value="TreeGrafter"/>
</dbReference>
<keyword evidence="4 7" id="KW-0812">Transmembrane</keyword>
<dbReference type="FunFam" id="1.10.3720.10:FF:000001">
    <property type="entry name" value="Glycine betaine ABC transporter, permease"/>
    <property type="match status" value="1"/>
</dbReference>